<dbReference type="Gene3D" id="3.20.20.70">
    <property type="entry name" value="Aldolase class I"/>
    <property type="match status" value="1"/>
</dbReference>
<dbReference type="SMART" id="SM00729">
    <property type="entry name" value="Elp3"/>
    <property type="match status" value="1"/>
</dbReference>
<dbReference type="InterPro" id="IPR034505">
    <property type="entry name" value="Coproporphyrinogen-III_oxidase"/>
</dbReference>
<dbReference type="InterPro" id="IPR007197">
    <property type="entry name" value="rSAM"/>
</dbReference>
<name>A0ABQ3GXP0_9NEIS</name>
<dbReference type="SFLD" id="SFLDG01065">
    <property type="entry name" value="anaerobic_coproporphyrinogen-I"/>
    <property type="match status" value="1"/>
</dbReference>
<protein>
    <submittedName>
        <fullName evidence="7">Heme utilization radical SAM enzyme HutW</fullName>
    </submittedName>
</protein>
<dbReference type="SUPFAM" id="SSF102114">
    <property type="entry name" value="Radical SAM enzymes"/>
    <property type="match status" value="1"/>
</dbReference>
<evidence type="ECO:0000256" key="1">
    <source>
        <dbReference type="ARBA" id="ARBA00001966"/>
    </source>
</evidence>
<evidence type="ECO:0000256" key="5">
    <source>
        <dbReference type="ARBA" id="ARBA00023014"/>
    </source>
</evidence>
<keyword evidence="4" id="KW-0408">Iron</keyword>
<proteinExistence type="predicted"/>
<evidence type="ECO:0000313" key="8">
    <source>
        <dbReference type="Proteomes" id="UP000604737"/>
    </source>
</evidence>
<dbReference type="PANTHER" id="PTHR13932:SF9">
    <property type="entry name" value="COPROPORPHYRINOGEN III OXIDASE"/>
    <property type="match status" value="1"/>
</dbReference>
<evidence type="ECO:0000256" key="2">
    <source>
        <dbReference type="ARBA" id="ARBA00022691"/>
    </source>
</evidence>
<dbReference type="Pfam" id="PF04055">
    <property type="entry name" value="Radical_SAM"/>
    <property type="match status" value="1"/>
</dbReference>
<dbReference type="SFLD" id="SFLDS00029">
    <property type="entry name" value="Radical_SAM"/>
    <property type="match status" value="1"/>
</dbReference>
<dbReference type="SFLD" id="SFLDF00311">
    <property type="entry name" value="heme_degradation_proteins_(Hut"/>
    <property type="match status" value="1"/>
</dbReference>
<dbReference type="Proteomes" id="UP000604737">
    <property type="component" value="Unassembled WGS sequence"/>
</dbReference>
<keyword evidence="3" id="KW-0479">Metal-binding</keyword>
<dbReference type="RefSeq" id="WP_189458963.1">
    <property type="nucleotide sequence ID" value="NZ_BMYO01000002.1"/>
</dbReference>
<feature type="domain" description="Radical SAM core" evidence="6">
    <location>
        <begin position="48"/>
        <end position="283"/>
    </location>
</feature>
<dbReference type="InterPro" id="IPR026332">
    <property type="entry name" value="HutW"/>
</dbReference>
<comment type="caution">
    <text evidence="7">The sequence shown here is derived from an EMBL/GenBank/DDBJ whole genome shotgun (WGS) entry which is preliminary data.</text>
</comment>
<dbReference type="CDD" id="cd01335">
    <property type="entry name" value="Radical_SAM"/>
    <property type="match status" value="1"/>
</dbReference>
<dbReference type="EMBL" id="BMYO01000002">
    <property type="protein sequence ID" value="GHD58703.1"/>
    <property type="molecule type" value="Genomic_DNA"/>
</dbReference>
<reference evidence="8" key="1">
    <citation type="journal article" date="2019" name="Int. J. Syst. Evol. Microbiol.">
        <title>The Global Catalogue of Microorganisms (GCM) 10K type strain sequencing project: providing services to taxonomists for standard genome sequencing and annotation.</title>
        <authorList>
            <consortium name="The Broad Institute Genomics Platform"/>
            <consortium name="The Broad Institute Genome Sequencing Center for Infectious Disease"/>
            <person name="Wu L."/>
            <person name="Ma J."/>
        </authorList>
    </citation>
    <scope>NUCLEOTIDE SEQUENCE [LARGE SCALE GENOMIC DNA]</scope>
    <source>
        <strain evidence="8">KCTC 23701</strain>
    </source>
</reference>
<dbReference type="InterPro" id="IPR013785">
    <property type="entry name" value="Aldolase_TIM"/>
</dbReference>
<keyword evidence="5" id="KW-0411">Iron-sulfur</keyword>
<keyword evidence="8" id="KW-1185">Reference proteome</keyword>
<organism evidence="7 8">
    <name type="scientific">Jeongeupia chitinilytica</name>
    <dbReference type="NCBI Taxonomy" id="1041641"/>
    <lineage>
        <taxon>Bacteria</taxon>
        <taxon>Pseudomonadati</taxon>
        <taxon>Pseudomonadota</taxon>
        <taxon>Betaproteobacteria</taxon>
        <taxon>Neisseriales</taxon>
        <taxon>Chitinibacteraceae</taxon>
        <taxon>Jeongeupia</taxon>
    </lineage>
</organism>
<evidence type="ECO:0000256" key="4">
    <source>
        <dbReference type="ARBA" id="ARBA00023004"/>
    </source>
</evidence>
<dbReference type="InterPro" id="IPR006638">
    <property type="entry name" value="Elp3/MiaA/NifB-like_rSAM"/>
</dbReference>
<evidence type="ECO:0000259" key="6">
    <source>
        <dbReference type="PROSITE" id="PS51918"/>
    </source>
</evidence>
<sequence>MSAELSAWFADDGELAFAKRALVMPWRHRTPIDGADHAAVWAQLQATPRRPGKGLAYVHVPFCANHCLFCGFYQNRWDEAASRPYTDRLIAEIEREADTALVQGAPIHAVYLGGGTPSALAAGDLARLITALRTRLPLAPDAEITVEGRIRHFDDARIDACLDAGANRFSIGIQSFDTRVRQRLGRNASRKQAIAFLDGLARRDRAAVVCDLIFGLPDQDDDVWARDLETVCALPLDGVDLYALNLLPTTPLSKAVELQRRSLSTPQARQRMYLAGVGRLADAGWMQLSNSHWARTTRERNLYNQSIKEGADCIAFGSGAGGSAHGVSYVVGGELAAYEARIDAGFKPVSSMARSDAWQRTRDVVTGGIERGRLDLHALPLDRRNAIADALVPLIANWHAAGLLGDAGPVLRLTPRGRFWANNLHAALNDIIPRLADNPNAARAARTGAEP</sequence>
<evidence type="ECO:0000313" key="7">
    <source>
        <dbReference type="EMBL" id="GHD58703.1"/>
    </source>
</evidence>
<dbReference type="SFLD" id="SFLDG01082">
    <property type="entry name" value="B12-binding_domain_containing"/>
    <property type="match status" value="1"/>
</dbReference>
<comment type="cofactor">
    <cofactor evidence="1">
        <name>[4Fe-4S] cluster</name>
        <dbReference type="ChEBI" id="CHEBI:49883"/>
    </cofactor>
</comment>
<keyword evidence="2" id="KW-0949">S-adenosyl-L-methionine</keyword>
<gene>
    <name evidence="7" type="ORF">GCM10007350_08970</name>
</gene>
<accession>A0ABQ3GXP0</accession>
<dbReference type="PROSITE" id="PS51918">
    <property type="entry name" value="RADICAL_SAM"/>
    <property type="match status" value="1"/>
</dbReference>
<dbReference type="PANTHER" id="PTHR13932">
    <property type="entry name" value="COPROPORPHYRINIGEN III OXIDASE"/>
    <property type="match status" value="1"/>
</dbReference>
<evidence type="ECO:0000256" key="3">
    <source>
        <dbReference type="ARBA" id="ARBA00022723"/>
    </source>
</evidence>
<dbReference type="InterPro" id="IPR058240">
    <property type="entry name" value="rSAM_sf"/>
</dbReference>
<dbReference type="NCBIfam" id="TIGR04107">
    <property type="entry name" value="rSAM_HutW"/>
    <property type="match status" value="1"/>
</dbReference>